<dbReference type="GO" id="GO:0016987">
    <property type="term" value="F:sigma factor activity"/>
    <property type="evidence" value="ECO:0007669"/>
    <property type="project" value="UniProtKB-KW"/>
</dbReference>
<dbReference type="SUPFAM" id="SSF88946">
    <property type="entry name" value="Sigma2 domain of RNA polymerase sigma factors"/>
    <property type="match status" value="1"/>
</dbReference>
<dbReference type="Pfam" id="PF08281">
    <property type="entry name" value="Sigma70_r4_2"/>
    <property type="match status" value="1"/>
</dbReference>
<name>A0A6F9E1K8_9BACL</name>
<dbReference type="InterPro" id="IPR013325">
    <property type="entry name" value="RNA_pol_sigma_r2"/>
</dbReference>
<dbReference type="PANTHER" id="PTHR43133">
    <property type="entry name" value="RNA POLYMERASE ECF-TYPE SIGMA FACTO"/>
    <property type="match status" value="1"/>
</dbReference>
<evidence type="ECO:0000313" key="9">
    <source>
        <dbReference type="EMBL" id="CAB3391648.1"/>
    </source>
</evidence>
<keyword evidence="2" id="KW-0805">Transcription regulation</keyword>
<keyword evidence="3" id="KW-0731">Sigma factor</keyword>
<comment type="similarity">
    <text evidence="1">Belongs to the sigma-70 factor family. ECF subfamily.</text>
</comment>
<feature type="region of interest" description="Disordered" evidence="6">
    <location>
        <begin position="182"/>
        <end position="209"/>
    </location>
</feature>
<dbReference type="Proteomes" id="UP000502196">
    <property type="component" value="Chromosome"/>
</dbReference>
<dbReference type="CDD" id="cd06171">
    <property type="entry name" value="Sigma70_r4"/>
    <property type="match status" value="1"/>
</dbReference>
<reference evidence="9 10" key="1">
    <citation type="submission" date="2020-04" db="EMBL/GenBank/DDBJ databases">
        <authorList>
            <person name="Hogendoorn C."/>
        </authorList>
    </citation>
    <scope>NUCLEOTIDE SEQUENCE [LARGE SCALE GENOMIC DNA]</scope>
    <source>
        <strain evidence="9">COOX1</strain>
    </source>
</reference>
<feature type="domain" description="RNA polymerase sigma factor 70 region 4 type 2" evidence="8">
    <location>
        <begin position="120"/>
        <end position="170"/>
    </location>
</feature>
<dbReference type="InterPro" id="IPR036388">
    <property type="entry name" value="WH-like_DNA-bd_sf"/>
</dbReference>
<evidence type="ECO:0000256" key="5">
    <source>
        <dbReference type="ARBA" id="ARBA00023163"/>
    </source>
</evidence>
<dbReference type="Gene3D" id="1.10.10.10">
    <property type="entry name" value="Winged helix-like DNA-binding domain superfamily/Winged helix DNA-binding domain"/>
    <property type="match status" value="1"/>
</dbReference>
<dbReference type="EMBL" id="LR792683">
    <property type="protein sequence ID" value="CAB3391648.1"/>
    <property type="molecule type" value="Genomic_DNA"/>
</dbReference>
<dbReference type="NCBIfam" id="TIGR02937">
    <property type="entry name" value="sigma70-ECF"/>
    <property type="match status" value="1"/>
</dbReference>
<evidence type="ECO:0000256" key="3">
    <source>
        <dbReference type="ARBA" id="ARBA00023082"/>
    </source>
</evidence>
<evidence type="ECO:0000259" key="8">
    <source>
        <dbReference type="Pfam" id="PF08281"/>
    </source>
</evidence>
<gene>
    <name evidence="9" type="ORF">COOX1_1016</name>
</gene>
<protein>
    <submittedName>
        <fullName evidence="9">RNA polymerase subunit sigma-24</fullName>
    </submittedName>
</protein>
<keyword evidence="5" id="KW-0804">Transcription</keyword>
<evidence type="ECO:0000313" key="10">
    <source>
        <dbReference type="Proteomes" id="UP000502196"/>
    </source>
</evidence>
<evidence type="ECO:0000256" key="6">
    <source>
        <dbReference type="SAM" id="MobiDB-lite"/>
    </source>
</evidence>
<dbReference type="Pfam" id="PF04542">
    <property type="entry name" value="Sigma70_r2"/>
    <property type="match status" value="1"/>
</dbReference>
<evidence type="ECO:0000256" key="4">
    <source>
        <dbReference type="ARBA" id="ARBA00023125"/>
    </source>
</evidence>
<evidence type="ECO:0000256" key="2">
    <source>
        <dbReference type="ARBA" id="ARBA00023015"/>
    </source>
</evidence>
<dbReference type="PANTHER" id="PTHR43133:SF8">
    <property type="entry name" value="RNA POLYMERASE SIGMA FACTOR HI_1459-RELATED"/>
    <property type="match status" value="1"/>
</dbReference>
<dbReference type="GO" id="GO:0003677">
    <property type="term" value="F:DNA binding"/>
    <property type="evidence" value="ECO:0007669"/>
    <property type="project" value="UniProtKB-KW"/>
</dbReference>
<dbReference type="InterPro" id="IPR013324">
    <property type="entry name" value="RNA_pol_sigma_r3/r4-like"/>
</dbReference>
<dbReference type="InterPro" id="IPR039425">
    <property type="entry name" value="RNA_pol_sigma-70-like"/>
</dbReference>
<evidence type="ECO:0000259" key="7">
    <source>
        <dbReference type="Pfam" id="PF04542"/>
    </source>
</evidence>
<keyword evidence="4" id="KW-0238">DNA-binding</keyword>
<proteinExistence type="inferred from homology"/>
<dbReference type="SUPFAM" id="SSF88659">
    <property type="entry name" value="Sigma3 and sigma4 domains of RNA polymerase sigma factors"/>
    <property type="match status" value="1"/>
</dbReference>
<feature type="compositionally biased region" description="Polar residues" evidence="6">
    <location>
        <begin position="187"/>
        <end position="201"/>
    </location>
</feature>
<dbReference type="AlphaFoldDB" id="A0A6F9E1K8"/>
<accession>A0A6F9E1K8</accession>
<dbReference type="GO" id="GO:0006352">
    <property type="term" value="P:DNA-templated transcription initiation"/>
    <property type="evidence" value="ECO:0007669"/>
    <property type="project" value="InterPro"/>
</dbReference>
<dbReference type="InterPro" id="IPR014284">
    <property type="entry name" value="RNA_pol_sigma-70_dom"/>
</dbReference>
<organism evidence="9 10">
    <name type="scientific">Kyrpidia spormannii</name>
    <dbReference type="NCBI Taxonomy" id="2055160"/>
    <lineage>
        <taxon>Bacteria</taxon>
        <taxon>Bacillati</taxon>
        <taxon>Bacillota</taxon>
        <taxon>Bacilli</taxon>
        <taxon>Bacillales</taxon>
        <taxon>Alicyclobacillaceae</taxon>
        <taxon>Kyrpidia</taxon>
    </lineage>
</organism>
<dbReference type="InterPro" id="IPR013249">
    <property type="entry name" value="RNA_pol_sigma70_r4_t2"/>
</dbReference>
<sequence length="209" mass="23381">MDDDVQLVRLAKAGNRKAFSTLVRRYQNMVFRTALAIVRNPEEAADVAQESFVRAFLSLRALKDDGAFPGWLARIATRQALDAVKNRIREGEQIRSAAEQGEGGAPGNAFAQDPEGRTVLLDALAQLSPEHRAVLVLHEVHGFQYQEIADIVGIPVGTVRSRLHHARLQLRRLFINDSPEEEWSWNAGKSRNASPPISTESSQRKRRRP</sequence>
<dbReference type="Gene3D" id="1.10.1740.10">
    <property type="match status" value="1"/>
</dbReference>
<evidence type="ECO:0000256" key="1">
    <source>
        <dbReference type="ARBA" id="ARBA00010641"/>
    </source>
</evidence>
<dbReference type="InterPro" id="IPR007627">
    <property type="entry name" value="RNA_pol_sigma70_r2"/>
</dbReference>
<dbReference type="RefSeq" id="WP_170085136.1">
    <property type="nucleotide sequence ID" value="NZ_CP047971.1"/>
</dbReference>
<feature type="domain" description="RNA polymerase sigma-70 region 2" evidence="7">
    <location>
        <begin position="22"/>
        <end position="87"/>
    </location>
</feature>